<dbReference type="AlphaFoldDB" id="A0A7D3W1H7"/>
<organism evidence="1 2">
    <name type="scientific">Actinomadura verrucosospora</name>
    <dbReference type="NCBI Taxonomy" id="46165"/>
    <lineage>
        <taxon>Bacteria</taxon>
        <taxon>Bacillati</taxon>
        <taxon>Actinomycetota</taxon>
        <taxon>Actinomycetes</taxon>
        <taxon>Streptosporangiales</taxon>
        <taxon>Thermomonosporaceae</taxon>
        <taxon>Actinomadura</taxon>
    </lineage>
</organism>
<keyword evidence="2" id="KW-1185">Reference proteome</keyword>
<sequence>MEGITGLDLALRRLGELAEVKPGQ</sequence>
<evidence type="ECO:0000313" key="1">
    <source>
        <dbReference type="EMBL" id="QKG27239.1"/>
    </source>
</evidence>
<reference evidence="1 2" key="1">
    <citation type="submission" date="2020-05" db="EMBL/GenBank/DDBJ databases">
        <title>Actinomadura verrucosospora NRRL-B18236 (PFL_A860) Genome sequencing and assembly.</title>
        <authorList>
            <person name="Samborskyy M."/>
        </authorList>
    </citation>
    <scope>NUCLEOTIDE SEQUENCE [LARGE SCALE GENOMIC DNA]</scope>
    <source>
        <strain evidence="1 2">NRRL:B18236</strain>
    </source>
</reference>
<protein>
    <submittedName>
        <fullName evidence="1">Uncharacterized protein</fullName>
    </submittedName>
</protein>
<gene>
    <name evidence="1" type="ORF">ACTIVE_8892</name>
</gene>
<dbReference type="Proteomes" id="UP000501240">
    <property type="component" value="Chromosome"/>
</dbReference>
<evidence type="ECO:0000313" key="2">
    <source>
        <dbReference type="Proteomes" id="UP000501240"/>
    </source>
</evidence>
<name>A0A7D3W1H7_ACTVE</name>
<accession>A0A7D3W1H7</accession>
<proteinExistence type="predicted"/>
<dbReference type="EMBL" id="CP053892">
    <property type="protein sequence ID" value="QKG27239.1"/>
    <property type="molecule type" value="Genomic_DNA"/>
</dbReference>